<comment type="caution">
    <text evidence="3">The sequence shown here is derived from an EMBL/GenBank/DDBJ whole genome shotgun (WGS) entry which is preliminary data.</text>
</comment>
<sequence>MASRIKRALIFPEWHTRAACRGVPGWVFVNDTEPLRGGRPRPSYNEAKAKAYCKGCPVRERCLDEAIAMGEEDTVRGGLNSDELRKERQRRRGLASAAA</sequence>
<evidence type="ECO:0000313" key="3">
    <source>
        <dbReference type="EMBL" id="MFC4014587.1"/>
    </source>
</evidence>
<feature type="region of interest" description="Disordered" evidence="1">
    <location>
        <begin position="74"/>
        <end position="99"/>
    </location>
</feature>
<feature type="domain" description="4Fe-4S Wbl-type" evidence="2">
    <location>
        <begin position="19"/>
        <end position="86"/>
    </location>
</feature>
<evidence type="ECO:0000256" key="1">
    <source>
        <dbReference type="SAM" id="MobiDB-lite"/>
    </source>
</evidence>
<gene>
    <name evidence="3" type="ORF">ACFOY2_45705</name>
</gene>
<evidence type="ECO:0000259" key="2">
    <source>
        <dbReference type="PROSITE" id="PS51674"/>
    </source>
</evidence>
<keyword evidence="4" id="KW-1185">Reference proteome</keyword>
<reference evidence="4" key="1">
    <citation type="journal article" date="2019" name="Int. J. Syst. Evol. Microbiol.">
        <title>The Global Catalogue of Microorganisms (GCM) 10K type strain sequencing project: providing services to taxonomists for standard genome sequencing and annotation.</title>
        <authorList>
            <consortium name="The Broad Institute Genomics Platform"/>
            <consortium name="The Broad Institute Genome Sequencing Center for Infectious Disease"/>
            <person name="Wu L."/>
            <person name="Ma J."/>
        </authorList>
    </citation>
    <scope>NUCLEOTIDE SEQUENCE [LARGE SCALE GENOMIC DNA]</scope>
    <source>
        <strain evidence="4">TBRC 1276</strain>
    </source>
</reference>
<protein>
    <submittedName>
        <fullName evidence="3">WhiB family transcriptional regulator</fullName>
    </submittedName>
</protein>
<dbReference type="Pfam" id="PF02467">
    <property type="entry name" value="Whib"/>
    <property type="match status" value="1"/>
</dbReference>
<accession>A0ABV8GPG0</accession>
<dbReference type="Proteomes" id="UP001595851">
    <property type="component" value="Unassembled WGS sequence"/>
</dbReference>
<name>A0ABV8GPG0_9ACTN</name>
<dbReference type="RefSeq" id="WP_379534422.1">
    <property type="nucleotide sequence ID" value="NZ_JBHSBI010000036.1"/>
</dbReference>
<proteinExistence type="predicted"/>
<organism evidence="3 4">
    <name type="scientific">Nonomuraea purpurea</name>
    <dbReference type="NCBI Taxonomy" id="1849276"/>
    <lineage>
        <taxon>Bacteria</taxon>
        <taxon>Bacillati</taxon>
        <taxon>Actinomycetota</taxon>
        <taxon>Actinomycetes</taxon>
        <taxon>Streptosporangiales</taxon>
        <taxon>Streptosporangiaceae</taxon>
        <taxon>Nonomuraea</taxon>
    </lineage>
</organism>
<dbReference type="EMBL" id="JBHSBI010000036">
    <property type="protein sequence ID" value="MFC4014587.1"/>
    <property type="molecule type" value="Genomic_DNA"/>
</dbReference>
<evidence type="ECO:0000313" key="4">
    <source>
        <dbReference type="Proteomes" id="UP001595851"/>
    </source>
</evidence>
<dbReference type="InterPro" id="IPR034768">
    <property type="entry name" value="4FE4S_WBL"/>
</dbReference>
<dbReference type="PROSITE" id="PS51674">
    <property type="entry name" value="4FE4S_WBL"/>
    <property type="match status" value="1"/>
</dbReference>